<dbReference type="PANTHER" id="PTHR11133">
    <property type="entry name" value="SACCHAROPINE DEHYDROGENASE"/>
    <property type="match status" value="1"/>
</dbReference>
<dbReference type="PANTHER" id="PTHR11133:SF23">
    <property type="entry name" value="SACCHAROPINE DEHYDROGENASE [NAD(+), L-LYSINE-FORMING]"/>
    <property type="match status" value="1"/>
</dbReference>
<organism evidence="4 5">
    <name type="scientific">Candidatus Sulfomarinibacter kjeldsenii</name>
    <dbReference type="NCBI Taxonomy" id="2885994"/>
    <lineage>
        <taxon>Bacteria</taxon>
        <taxon>Pseudomonadati</taxon>
        <taxon>Acidobacteriota</taxon>
        <taxon>Thermoanaerobaculia</taxon>
        <taxon>Thermoanaerobaculales</taxon>
        <taxon>Candidatus Sulfomarinibacteraceae</taxon>
        <taxon>Candidatus Sulfomarinibacter</taxon>
    </lineage>
</organism>
<evidence type="ECO:0000256" key="1">
    <source>
        <dbReference type="ARBA" id="ARBA00023002"/>
    </source>
</evidence>
<dbReference type="CDD" id="cd12189">
    <property type="entry name" value="LKR_SDH_like"/>
    <property type="match status" value="1"/>
</dbReference>
<dbReference type="AlphaFoldDB" id="A0A8J6Y591"/>
<dbReference type="SMART" id="SM01003">
    <property type="entry name" value="AlaDh_PNT_N"/>
    <property type="match status" value="1"/>
</dbReference>
<dbReference type="SUPFAM" id="SSF52283">
    <property type="entry name" value="Formate/glycerate dehydrogenase catalytic domain-like"/>
    <property type="match status" value="1"/>
</dbReference>
<dbReference type="InterPro" id="IPR007886">
    <property type="entry name" value="AlaDH/PNT_N"/>
</dbReference>
<dbReference type="EMBL" id="JACXWA010000005">
    <property type="protein sequence ID" value="MBD3869784.1"/>
    <property type="molecule type" value="Genomic_DNA"/>
</dbReference>
<accession>A0A8J6Y591</accession>
<evidence type="ECO:0000313" key="5">
    <source>
        <dbReference type="Proteomes" id="UP000598633"/>
    </source>
</evidence>
<dbReference type="SMART" id="SM01002">
    <property type="entry name" value="AlaDh_PNT_C"/>
    <property type="match status" value="1"/>
</dbReference>
<dbReference type="GO" id="GO:0005737">
    <property type="term" value="C:cytoplasm"/>
    <property type="evidence" value="ECO:0007669"/>
    <property type="project" value="TreeGrafter"/>
</dbReference>
<dbReference type="InterPro" id="IPR007698">
    <property type="entry name" value="AlaDH/PNT_NAD(H)-bd"/>
</dbReference>
<comment type="caution">
    <text evidence="4">The sequence shown here is derived from an EMBL/GenBank/DDBJ whole genome shotgun (WGS) entry which is preliminary data.</text>
</comment>
<keyword evidence="1" id="KW-0560">Oxidoreductase</keyword>
<dbReference type="Proteomes" id="UP000598633">
    <property type="component" value="Unassembled WGS sequence"/>
</dbReference>
<feature type="domain" description="Alanine dehydrogenase/pyridine nucleotide transhydrogenase N-terminal" evidence="3">
    <location>
        <begin position="6"/>
        <end position="137"/>
    </location>
</feature>
<evidence type="ECO:0000259" key="3">
    <source>
        <dbReference type="SMART" id="SM01003"/>
    </source>
</evidence>
<proteinExistence type="predicted"/>
<dbReference type="InterPro" id="IPR051168">
    <property type="entry name" value="AASS"/>
</dbReference>
<dbReference type="GO" id="GO:0004753">
    <property type="term" value="F:saccharopine dehydrogenase activity"/>
    <property type="evidence" value="ECO:0007669"/>
    <property type="project" value="TreeGrafter"/>
</dbReference>
<dbReference type="Pfam" id="PF05222">
    <property type="entry name" value="AlaDh_PNT_N"/>
    <property type="match status" value="1"/>
</dbReference>
<reference evidence="4 5" key="1">
    <citation type="submission" date="2020-08" db="EMBL/GenBank/DDBJ databases">
        <title>Acidobacteriota in marine sediments use diverse sulfur dissimilation pathways.</title>
        <authorList>
            <person name="Wasmund K."/>
        </authorList>
    </citation>
    <scope>NUCLEOTIDE SEQUENCE [LARGE SCALE GENOMIC DNA]</scope>
    <source>
        <strain evidence="4">MAG AM3-A</strain>
    </source>
</reference>
<dbReference type="Gene3D" id="3.40.50.720">
    <property type="entry name" value="NAD(P)-binding Rossmann-like Domain"/>
    <property type="match status" value="2"/>
</dbReference>
<evidence type="ECO:0000259" key="2">
    <source>
        <dbReference type="SMART" id="SM01002"/>
    </source>
</evidence>
<dbReference type="GO" id="GO:0019878">
    <property type="term" value="P:lysine biosynthetic process via aminoadipic acid"/>
    <property type="evidence" value="ECO:0007669"/>
    <property type="project" value="TreeGrafter"/>
</dbReference>
<feature type="domain" description="Alanine dehydrogenase/pyridine nucleotide transhydrogenase NAD(H)-binding" evidence="2">
    <location>
        <begin position="177"/>
        <end position="355"/>
    </location>
</feature>
<protein>
    <submittedName>
        <fullName evidence="4">Uncharacterized protein</fullName>
    </submittedName>
</protein>
<sequence>MAGTIAVRRETKSPLERRTPITPGLVGRLVKGSDIEVLVQPSARRVFPDNEYVRAGATMAENLSDSKVVLGVKEIPPDLFQPNTAYVFFSHVIKGQPYNMPMLAKMLELGCTLIDYEKICDETGKRLIFFGRFAGLAGMIDSLWALGQRLRREGLPTPLASIKQAHEYESLHDAKVAIRKAGERIASEGIPDELIPLTVGIAGYGNVASGVREILSELPTREVKPGNLETAFEDASPHCLYQTTFREEDLVETKDGSAFELQDYYGHPEGYSSVFDKFLPKLTVLMNCNYWDERYPRLVTKERLRAMWSGDTPPKLRVIGDLGCDVEGAVECTLKCTEPSDPIYVYDPNDDTISSGVDGSGPVVLAVDILPAELPREASEEFTAALGSFLPALARANFDVPFSELALPPELLGAVIVHRGKLTPDYRYIEAHLSVADRG</sequence>
<gene>
    <name evidence="4" type="ORF">IFJ97_00295</name>
</gene>
<name>A0A8J6Y591_9BACT</name>
<evidence type="ECO:0000313" key="4">
    <source>
        <dbReference type="EMBL" id="MBD3869784.1"/>
    </source>
</evidence>